<evidence type="ECO:0000256" key="6">
    <source>
        <dbReference type="ARBA" id="ARBA00022840"/>
    </source>
</evidence>
<dbReference type="HOGENOM" id="CLU_000604_27_6_1"/>
<evidence type="ECO:0000256" key="7">
    <source>
        <dbReference type="ARBA" id="ARBA00022989"/>
    </source>
</evidence>
<evidence type="ECO:0000259" key="12">
    <source>
        <dbReference type="PROSITE" id="PS50929"/>
    </source>
</evidence>
<feature type="transmembrane region" description="Helical" evidence="10">
    <location>
        <begin position="560"/>
        <end position="578"/>
    </location>
</feature>
<evidence type="ECO:0000256" key="9">
    <source>
        <dbReference type="SAM" id="MobiDB-lite"/>
    </source>
</evidence>
<keyword evidence="8 10" id="KW-0472">Membrane</keyword>
<dbReference type="InterPro" id="IPR036640">
    <property type="entry name" value="ABC1_TM_sf"/>
</dbReference>
<dbReference type="GO" id="GO:0016887">
    <property type="term" value="F:ATP hydrolysis activity"/>
    <property type="evidence" value="ECO:0007669"/>
    <property type="project" value="InterPro"/>
</dbReference>
<feature type="transmembrane region" description="Helical" evidence="10">
    <location>
        <begin position="1048"/>
        <end position="1070"/>
    </location>
</feature>
<organism evidence="13 14">
    <name type="scientific">Jaapia argillacea MUCL 33604</name>
    <dbReference type="NCBI Taxonomy" id="933084"/>
    <lineage>
        <taxon>Eukaryota</taxon>
        <taxon>Fungi</taxon>
        <taxon>Dikarya</taxon>
        <taxon>Basidiomycota</taxon>
        <taxon>Agaricomycotina</taxon>
        <taxon>Agaricomycetes</taxon>
        <taxon>Agaricomycetidae</taxon>
        <taxon>Jaapiales</taxon>
        <taxon>Jaapiaceae</taxon>
        <taxon>Jaapia</taxon>
    </lineage>
</organism>
<keyword evidence="14" id="KW-1185">Reference proteome</keyword>
<dbReference type="CDD" id="cd03250">
    <property type="entry name" value="ABCC_MRP_domain1"/>
    <property type="match status" value="1"/>
</dbReference>
<dbReference type="CDD" id="cd18596">
    <property type="entry name" value="ABC_6TM_VMR1_D1_like"/>
    <property type="match status" value="1"/>
</dbReference>
<evidence type="ECO:0000313" key="14">
    <source>
        <dbReference type="Proteomes" id="UP000027265"/>
    </source>
</evidence>
<keyword evidence="3 10" id="KW-0812">Transmembrane</keyword>
<dbReference type="FunFam" id="1.20.1560.10:FF:000013">
    <property type="entry name" value="ABC transporter C family member 2"/>
    <property type="match status" value="1"/>
</dbReference>
<dbReference type="InterPro" id="IPR017871">
    <property type="entry name" value="ABC_transporter-like_CS"/>
</dbReference>
<protein>
    <submittedName>
        <fullName evidence="13">Uncharacterized protein</fullName>
    </submittedName>
</protein>
<keyword evidence="7 10" id="KW-1133">Transmembrane helix</keyword>
<dbReference type="CDD" id="cd18604">
    <property type="entry name" value="ABC_6TM_VMR1_D2_like"/>
    <property type="match status" value="1"/>
</dbReference>
<dbReference type="PANTHER" id="PTHR24223:SF356">
    <property type="entry name" value="ATP-BINDING CASSETTE TRANSPORTER ABC4"/>
    <property type="match status" value="1"/>
</dbReference>
<dbReference type="CDD" id="cd03244">
    <property type="entry name" value="ABCC_MRP_domain2"/>
    <property type="match status" value="1"/>
</dbReference>
<dbReference type="Proteomes" id="UP000027265">
    <property type="component" value="Unassembled WGS sequence"/>
</dbReference>
<feature type="compositionally biased region" description="Basic and acidic residues" evidence="9">
    <location>
        <begin position="476"/>
        <end position="491"/>
    </location>
</feature>
<feature type="compositionally biased region" description="Polar residues" evidence="9">
    <location>
        <begin position="458"/>
        <end position="474"/>
    </location>
</feature>
<feature type="region of interest" description="Disordered" evidence="9">
    <location>
        <begin position="442"/>
        <end position="491"/>
    </location>
</feature>
<dbReference type="GO" id="GO:0016020">
    <property type="term" value="C:membrane"/>
    <property type="evidence" value="ECO:0007669"/>
    <property type="project" value="UniProtKB-SubCell"/>
</dbReference>
<keyword evidence="2" id="KW-0813">Transport</keyword>
<dbReference type="GO" id="GO:0140359">
    <property type="term" value="F:ABC-type transporter activity"/>
    <property type="evidence" value="ECO:0007669"/>
    <property type="project" value="InterPro"/>
</dbReference>
<dbReference type="GO" id="GO:0005524">
    <property type="term" value="F:ATP binding"/>
    <property type="evidence" value="ECO:0007669"/>
    <property type="project" value="UniProtKB-KW"/>
</dbReference>
<evidence type="ECO:0000256" key="1">
    <source>
        <dbReference type="ARBA" id="ARBA00004141"/>
    </source>
</evidence>
<feature type="transmembrane region" description="Helical" evidence="10">
    <location>
        <begin position="190"/>
        <end position="207"/>
    </location>
</feature>
<dbReference type="SUPFAM" id="SSF90123">
    <property type="entry name" value="ABC transporter transmembrane region"/>
    <property type="match status" value="2"/>
</dbReference>
<dbReference type="SMART" id="SM00382">
    <property type="entry name" value="AAA"/>
    <property type="match status" value="2"/>
</dbReference>
<evidence type="ECO:0000259" key="11">
    <source>
        <dbReference type="PROSITE" id="PS50893"/>
    </source>
</evidence>
<dbReference type="Gene3D" id="3.40.50.300">
    <property type="entry name" value="P-loop containing nucleotide triphosphate hydrolases"/>
    <property type="match status" value="2"/>
</dbReference>
<dbReference type="SUPFAM" id="SSF52540">
    <property type="entry name" value="P-loop containing nucleoside triphosphate hydrolases"/>
    <property type="match status" value="2"/>
</dbReference>
<evidence type="ECO:0000256" key="10">
    <source>
        <dbReference type="SAM" id="Phobius"/>
    </source>
</evidence>
<feature type="domain" description="ABC transmembrane type-1" evidence="12">
    <location>
        <begin position="1051"/>
        <end position="1301"/>
    </location>
</feature>
<accession>A0A067PSK4</accession>
<feature type="domain" description="ABC transporter" evidence="11">
    <location>
        <begin position="1367"/>
        <end position="1604"/>
    </location>
</feature>
<reference evidence="14" key="1">
    <citation type="journal article" date="2014" name="Proc. Natl. Acad. Sci. U.S.A.">
        <title>Extensive sampling of basidiomycete genomes demonstrates inadequacy of the white-rot/brown-rot paradigm for wood decay fungi.</title>
        <authorList>
            <person name="Riley R."/>
            <person name="Salamov A.A."/>
            <person name="Brown D.W."/>
            <person name="Nagy L.G."/>
            <person name="Floudas D."/>
            <person name="Held B.W."/>
            <person name="Levasseur A."/>
            <person name="Lombard V."/>
            <person name="Morin E."/>
            <person name="Otillar R."/>
            <person name="Lindquist E.A."/>
            <person name="Sun H."/>
            <person name="LaButti K.M."/>
            <person name="Schmutz J."/>
            <person name="Jabbour D."/>
            <person name="Luo H."/>
            <person name="Baker S.E."/>
            <person name="Pisabarro A.G."/>
            <person name="Walton J.D."/>
            <person name="Blanchette R.A."/>
            <person name="Henrissat B."/>
            <person name="Martin F."/>
            <person name="Cullen D."/>
            <person name="Hibbett D.S."/>
            <person name="Grigoriev I.V."/>
        </authorList>
    </citation>
    <scope>NUCLEOTIDE SEQUENCE [LARGE SCALE GENOMIC DNA]</scope>
    <source>
        <strain evidence="14">MUCL 33604</strain>
    </source>
</reference>
<evidence type="ECO:0000256" key="5">
    <source>
        <dbReference type="ARBA" id="ARBA00022741"/>
    </source>
</evidence>
<evidence type="ECO:0000256" key="3">
    <source>
        <dbReference type="ARBA" id="ARBA00022692"/>
    </source>
</evidence>
<dbReference type="InterPro" id="IPR003439">
    <property type="entry name" value="ABC_transporter-like_ATP-bd"/>
</dbReference>
<feature type="transmembrane region" description="Helical" evidence="10">
    <location>
        <begin position="127"/>
        <end position="145"/>
    </location>
</feature>
<feature type="transmembrane region" description="Helical" evidence="10">
    <location>
        <begin position="160"/>
        <end position="178"/>
    </location>
</feature>
<evidence type="ECO:0000256" key="8">
    <source>
        <dbReference type="ARBA" id="ARBA00023136"/>
    </source>
</evidence>
<feature type="domain" description="ABC transmembrane type-1" evidence="12">
    <location>
        <begin position="335"/>
        <end position="705"/>
    </location>
</feature>
<sequence length="1622" mass="180137">MKILDTWTPSQNPRTGTLDVYVLSSKPRAHFRSSHLFWCGYSIWLDSLAIPAYLGFASGVIILCQAILLSKPLKRLCTFLKFTKSTTEQRESECEPTTANIPTGILIRFNEHVKAHGGPIIFGFKTARFLSSLVLLCLSTATLIPEENGQLESRFTCQEWLQFSLCMSFAYISILSLFSVSARASAIKGINRHAVLLLFGTFSVFAYRDIWPLATFTLSPMDLKEGWVLWAKIGILAFAGVLIPLTIPRPYIPYDPEVRQLSNLRQCFLDPVIYKGYKVPHLKAEELPPLADYDHTKNLVKRSFKHLDSFSGAKKEHLFWGLMRVFYREYLTLSALIVFKVFAGIAAPIGINRLLTYLQYGGEGAVVRPWVWIAWLFLGPVLSSLAFQWYIFINTGTLVRTQAIMTQLVFEHALRVRMKAEVTPEKGSSSPDAASLVETEAEPQLGETADGGSRSGGEVSSTMAREPSVASTSKGKQRDKDKDTESLGSLKSKEKLKENVKELKGEEGKGSNLVGKINNLVTTDLGNLTDGRDFLWILIMSPLQIAVSVTFLYFILGWSVFVGLGAMILLFPIPSYMARLTQNVQAQRMKRTDARVQTSLIILTLAMNVLRMVKLFGWESKIAQQVAEKREEELKWQWKRQILSLWNENVNYVIPIVHMLVTYIIFTVVMKKELNGKSFLFVCPVFEILRGELFTVFFMVPQFINAKVALDRFNEFLHTTELLDQFSGASNEIQLETIDVEVGKCRQEAIGFCDATFSWSNEIHSGAATPSKRSFRLRIDDELLFQRGCVNLVIGPTGSGKTSLLMALLGEMHFIPSGPHSWFNLPRRGGVAYAAQESWVQNETIKENILFGAPYNEERYQKVIYQCALTRDLTLFDAGDKTEVGEKGLTLSGGQKARITLARAVYSSAEILLLDDVLAALDVHTSKWIVDKCFKGNLIRGRTVILVTHNVALASSVASAVISLGADGRILSQSSVADALQKDHHLSTELALEKSGIEKAAEEIDSVELDVKKPDGKLVVSEEIAVGHVSWSAIKMYFNAMGGTWPTLFWVAFLGCVTLTETSNAFQTWFLGYWADQYRIHPALEVSVPYYLTVYVLLLCFLVVAYCIGYLIFYLGSLRASRDIHQQLMASVLGTTLRWLDMTPTSRVIARCTQDIRAIDGPIFTNMGHMLELTIAMFCKFVAVVIFTPPFVVPGIIIALLGGWIGQVYMKAQLAVKREMSNAKSPVLGHFGAAIAGIVSIRAYGAQFAFRQESLRRIDRYTRSGRVFHNLNRWIGMRIDALGGIFAAALAAYLVYGRQLSSASDTGFSLTMAVGFSSLILAWVRIFNSFEVESNLERLQQYISIEQEAKPTTSGAPPAYWPSSGNLRVENLSARYSTDGPKVLQDISFDIKSGERVGIVGRTGSGKSSLTLSLLRCIPTDGKVYFDGLPVDSVNLDALRSNITIIPQVPELLSGTLRQNLDPFGQHDDATLNDALRHAGLFSLQNEDDEGRITLDSPLSSGGGNVSVGQRQILALARAMLRRSKLLILDEATSAIDYKTDSVIQSSIRHQLSGDVTIITIAHRLQTIMDADKIMVLDAGRIAEFGSPSELLKNDKGMLRALVDESNDKSALYAMAAGERQL</sequence>
<name>A0A067PSK4_9AGAM</name>
<proteinExistence type="predicted"/>
<comment type="subcellular location">
    <subcellularLocation>
        <location evidence="1">Membrane</location>
        <topology evidence="1">Multi-pass membrane protein</topology>
    </subcellularLocation>
</comment>
<dbReference type="InterPro" id="IPR011527">
    <property type="entry name" value="ABC1_TM_dom"/>
</dbReference>
<dbReference type="InterPro" id="IPR027417">
    <property type="entry name" value="P-loop_NTPase"/>
</dbReference>
<keyword evidence="6" id="KW-0067">ATP-binding</keyword>
<feature type="transmembrane region" description="Helical" evidence="10">
    <location>
        <begin position="50"/>
        <end position="69"/>
    </location>
</feature>
<feature type="transmembrane region" description="Helical" evidence="10">
    <location>
        <begin position="371"/>
        <end position="392"/>
    </location>
</feature>
<dbReference type="Pfam" id="PF00005">
    <property type="entry name" value="ABC_tran"/>
    <property type="match status" value="2"/>
</dbReference>
<feature type="transmembrane region" description="Helical" evidence="10">
    <location>
        <begin position="1271"/>
        <end position="1296"/>
    </location>
</feature>
<dbReference type="InterPro" id="IPR050173">
    <property type="entry name" value="ABC_transporter_C-like"/>
</dbReference>
<dbReference type="FunCoup" id="A0A067PSK4">
    <property type="interactions" value="35"/>
</dbReference>
<feature type="transmembrane region" description="Helical" evidence="10">
    <location>
        <begin position="330"/>
        <end position="351"/>
    </location>
</feature>
<dbReference type="EMBL" id="KL197721">
    <property type="protein sequence ID" value="KDQ56810.1"/>
    <property type="molecule type" value="Genomic_DNA"/>
</dbReference>
<dbReference type="STRING" id="933084.A0A067PSK4"/>
<feature type="transmembrane region" description="Helical" evidence="10">
    <location>
        <begin position="534"/>
        <end position="554"/>
    </location>
</feature>
<dbReference type="OrthoDB" id="6500128at2759"/>
<feature type="transmembrane region" description="Helical" evidence="10">
    <location>
        <begin position="1090"/>
        <end position="1115"/>
    </location>
</feature>
<evidence type="ECO:0000256" key="2">
    <source>
        <dbReference type="ARBA" id="ARBA00022448"/>
    </source>
</evidence>
<dbReference type="PANTHER" id="PTHR24223">
    <property type="entry name" value="ATP-BINDING CASSETTE SUB-FAMILY C"/>
    <property type="match status" value="1"/>
</dbReference>
<keyword evidence="5" id="KW-0547">Nucleotide-binding</keyword>
<feature type="transmembrane region" description="Helical" evidence="10">
    <location>
        <begin position="227"/>
        <end position="247"/>
    </location>
</feature>
<evidence type="ECO:0000256" key="4">
    <source>
        <dbReference type="ARBA" id="ARBA00022737"/>
    </source>
</evidence>
<feature type="transmembrane region" description="Helical" evidence="10">
    <location>
        <begin position="1181"/>
        <end position="1207"/>
    </location>
</feature>
<evidence type="ECO:0000313" key="13">
    <source>
        <dbReference type="EMBL" id="KDQ56810.1"/>
    </source>
</evidence>
<feature type="transmembrane region" description="Helical" evidence="10">
    <location>
        <begin position="652"/>
        <end position="670"/>
    </location>
</feature>
<dbReference type="Pfam" id="PF00664">
    <property type="entry name" value="ABC_membrane"/>
    <property type="match status" value="2"/>
</dbReference>
<dbReference type="FunFam" id="3.40.50.300:FF:000838">
    <property type="entry name" value="ABC multidrug transporter (Eurofung)"/>
    <property type="match status" value="1"/>
</dbReference>
<dbReference type="InterPro" id="IPR003593">
    <property type="entry name" value="AAA+_ATPase"/>
</dbReference>
<dbReference type="Gene3D" id="1.20.1560.10">
    <property type="entry name" value="ABC transporter type 1, transmembrane domain"/>
    <property type="match status" value="2"/>
</dbReference>
<dbReference type="PROSITE" id="PS50929">
    <property type="entry name" value="ABC_TM1F"/>
    <property type="match status" value="2"/>
</dbReference>
<dbReference type="PROSITE" id="PS00211">
    <property type="entry name" value="ABC_TRANSPORTER_1"/>
    <property type="match status" value="1"/>
</dbReference>
<gene>
    <name evidence="13" type="ORF">JAAARDRAFT_131890</name>
</gene>
<dbReference type="InParanoid" id="A0A067PSK4"/>
<feature type="domain" description="ABC transporter" evidence="11">
    <location>
        <begin position="763"/>
        <end position="992"/>
    </location>
</feature>
<keyword evidence="4" id="KW-0677">Repeat</keyword>
<feature type="transmembrane region" description="Helical" evidence="10">
    <location>
        <begin position="1227"/>
        <end position="1250"/>
    </location>
</feature>
<dbReference type="PROSITE" id="PS50893">
    <property type="entry name" value="ABC_TRANSPORTER_2"/>
    <property type="match status" value="2"/>
</dbReference>
<feature type="transmembrane region" description="Helical" evidence="10">
    <location>
        <begin position="1308"/>
        <end position="1328"/>
    </location>
</feature>